<name>A0A0W0GIZ6_9CHLR</name>
<dbReference type="SMART" id="SM00419">
    <property type="entry name" value="HTH_CRP"/>
    <property type="match status" value="1"/>
</dbReference>
<feature type="domain" description="HTH crp-type" evidence="1">
    <location>
        <begin position="23"/>
        <end position="72"/>
    </location>
</feature>
<dbReference type="Pfam" id="PF12802">
    <property type="entry name" value="MarR_2"/>
    <property type="match status" value="1"/>
</dbReference>
<evidence type="ECO:0000259" key="1">
    <source>
        <dbReference type="SMART" id="SM00419"/>
    </source>
</evidence>
<reference evidence="2 3" key="1">
    <citation type="submission" date="2015-06" db="EMBL/GenBank/DDBJ databases">
        <title>Genome sequence of the organohalide-respiring Dehalogenimonas alkenigignens type strain (IP3-3T).</title>
        <authorList>
            <person name="Key T.A."/>
            <person name="Richmond D.P."/>
            <person name="Bowman K.S."/>
            <person name="Cho Y.-J."/>
            <person name="Chun J."/>
            <person name="da Costa M.S."/>
            <person name="Rainey F.A."/>
            <person name="Moe W.M."/>
        </authorList>
    </citation>
    <scope>NUCLEOTIDE SEQUENCE [LARGE SCALE GENOMIC DNA]</scope>
    <source>
        <strain evidence="2 3">IP3-3</strain>
    </source>
</reference>
<dbReference type="PANTHER" id="PTHR43704">
    <property type="entry name" value="BSR5907 PROTEIN"/>
    <property type="match status" value="1"/>
</dbReference>
<evidence type="ECO:0000313" key="3">
    <source>
        <dbReference type="Proteomes" id="UP000053947"/>
    </source>
</evidence>
<dbReference type="InterPro" id="IPR036388">
    <property type="entry name" value="WH-like_DNA-bd_sf"/>
</dbReference>
<organism evidence="2 3">
    <name type="scientific">Dehalogenimonas alkenigignens</name>
    <dbReference type="NCBI Taxonomy" id="1217799"/>
    <lineage>
        <taxon>Bacteria</taxon>
        <taxon>Bacillati</taxon>
        <taxon>Chloroflexota</taxon>
        <taxon>Dehalococcoidia</taxon>
        <taxon>Dehalococcoidales</taxon>
        <taxon>Dehalococcoidaceae</taxon>
        <taxon>Dehalogenimonas</taxon>
    </lineage>
</organism>
<dbReference type="InterPro" id="IPR057161">
    <property type="entry name" value="DUF7839"/>
</dbReference>
<dbReference type="PANTHER" id="PTHR43704:SF2">
    <property type="entry name" value="HTH CRP-TYPE DOMAIN-CONTAINING PROTEIN"/>
    <property type="match status" value="1"/>
</dbReference>
<dbReference type="Gene3D" id="1.10.10.10">
    <property type="entry name" value="Winged helix-like DNA-binding domain superfamily/Winged helix DNA-binding domain"/>
    <property type="match status" value="1"/>
</dbReference>
<keyword evidence="3" id="KW-1185">Reference proteome</keyword>
<dbReference type="PIRSF" id="PIRSF004955">
    <property type="entry name" value="HTH_arch"/>
    <property type="match status" value="1"/>
</dbReference>
<proteinExistence type="predicted"/>
<dbReference type="OrthoDB" id="151870at2"/>
<dbReference type="SUPFAM" id="SSF46785">
    <property type="entry name" value="Winged helix' DNA-binding domain"/>
    <property type="match status" value="1"/>
</dbReference>
<dbReference type="STRING" id="1217799.DEALK_13830"/>
<dbReference type="GO" id="GO:0003700">
    <property type="term" value="F:DNA-binding transcription factor activity"/>
    <property type="evidence" value="ECO:0007669"/>
    <property type="project" value="InterPro"/>
</dbReference>
<dbReference type="Pfam" id="PF25211">
    <property type="entry name" value="DUF7839"/>
    <property type="match status" value="1"/>
</dbReference>
<evidence type="ECO:0000313" key="2">
    <source>
        <dbReference type="EMBL" id="KTB48537.1"/>
    </source>
</evidence>
<dbReference type="GO" id="GO:0003677">
    <property type="term" value="F:DNA binding"/>
    <property type="evidence" value="ECO:0007669"/>
    <property type="project" value="InterPro"/>
</dbReference>
<dbReference type="InterPro" id="IPR000835">
    <property type="entry name" value="HTH_MarR-typ"/>
</dbReference>
<sequence>MATMMKSILHNKNASTRFQIIVEIASKGPAIEQKDIAVALGITPQAISEYLKHLVSEGLVQVEGRSRYRVTSSGVNWMLSELRDLNNYVNFAEKAVTDITVNAALTENDIDAGQEVGLRMKDGLLTAGNARGAAARGTAFQNGKAGEDVGVTSVKGIIELKPGVVSVAIVPSISGGGSAKTNLDALKDFCRGHKHIGAVGIEAYAALRRADIEPRYFYAVQEVAIQAVRYGLEVFIVCISDELPGFIKRLRDSGLEPQVVDLRETKS</sequence>
<dbReference type="Proteomes" id="UP000053947">
    <property type="component" value="Unassembled WGS sequence"/>
</dbReference>
<dbReference type="InterPro" id="IPR012318">
    <property type="entry name" value="HTH_CRP"/>
</dbReference>
<comment type="caution">
    <text evidence="2">The sequence shown here is derived from an EMBL/GenBank/DDBJ whole genome shotgun (WGS) entry which is preliminary data.</text>
</comment>
<dbReference type="EMBL" id="LFDV01000002">
    <property type="protein sequence ID" value="KTB48537.1"/>
    <property type="molecule type" value="Genomic_DNA"/>
</dbReference>
<dbReference type="InterPro" id="IPR036390">
    <property type="entry name" value="WH_DNA-bd_sf"/>
</dbReference>
<protein>
    <submittedName>
        <fullName evidence="2">Putative transcriptional regulator</fullName>
    </submittedName>
</protein>
<dbReference type="AlphaFoldDB" id="A0A0W0GIZ6"/>
<gene>
    <name evidence="2" type="ORF">DEALK_13830</name>
</gene>
<accession>A0A0W0GIZ6</accession>
<dbReference type="InterPro" id="IPR012015">
    <property type="entry name" value="UCP_HTH_arc"/>
</dbReference>